<keyword evidence="7" id="KW-0653">Protein transport</keyword>
<accession>A0A0N4YG97</accession>
<keyword evidence="9" id="KW-0811">Translocation</keyword>
<dbReference type="AlphaFoldDB" id="A0A0N4YG97"/>
<dbReference type="PANTHER" id="PTHR12504">
    <property type="entry name" value="MITOCHONDRIAL IMPORT RECEPTOR SUBUNIT TOM22"/>
    <property type="match status" value="1"/>
</dbReference>
<keyword evidence="10" id="KW-0496">Mitochondrion</keyword>
<dbReference type="GO" id="GO:0005741">
    <property type="term" value="C:mitochondrial outer membrane"/>
    <property type="evidence" value="ECO:0007669"/>
    <property type="project" value="UniProtKB-SubCell"/>
</dbReference>
<dbReference type="WBParaSite" id="NBR_0001582201-mRNA-1">
    <property type="protein sequence ID" value="NBR_0001582201-mRNA-1"/>
    <property type="gene ID" value="NBR_0001582201"/>
</dbReference>
<dbReference type="STRING" id="27835.A0A0N4YG97"/>
<dbReference type="Proteomes" id="UP000271162">
    <property type="component" value="Unassembled WGS sequence"/>
</dbReference>
<keyword evidence="12" id="KW-0675">Receptor</keyword>
<evidence type="ECO:0000313" key="15">
    <source>
        <dbReference type="Proteomes" id="UP000271162"/>
    </source>
</evidence>
<keyword evidence="4" id="KW-0813">Transport</keyword>
<evidence type="ECO:0000256" key="12">
    <source>
        <dbReference type="ARBA" id="ARBA00023170"/>
    </source>
</evidence>
<evidence type="ECO:0000256" key="5">
    <source>
        <dbReference type="ARBA" id="ARBA00022692"/>
    </source>
</evidence>
<comment type="similarity">
    <text evidence="2">Belongs to the Tom22 family.</text>
</comment>
<evidence type="ECO:0000256" key="3">
    <source>
        <dbReference type="ARBA" id="ARBA00016229"/>
    </source>
</evidence>
<keyword evidence="11 13" id="KW-0472">Membrane</keyword>
<comment type="subcellular location">
    <subcellularLocation>
        <location evidence="1">Mitochondrion outer membrane</location>
        <topology evidence="1">Single-pass membrane protein</topology>
    </subcellularLocation>
</comment>
<sequence length="124" mass="14038">MAIRARDEFDDIPDDELEETLFERLEGLTEMVPPCLRRTVTNGASWSVWGVKNLWYVTRQAVWIAATTSLIMFMPYIIEKERSDLEKTQVGASFCASLPILQVAQQRQMLLGPTAAVQAAKPHQ</sequence>
<gene>
    <name evidence="14" type="ORF">NBR_LOCUS15823</name>
</gene>
<keyword evidence="15" id="KW-1185">Reference proteome</keyword>
<evidence type="ECO:0000256" key="1">
    <source>
        <dbReference type="ARBA" id="ARBA00004572"/>
    </source>
</evidence>
<evidence type="ECO:0000256" key="6">
    <source>
        <dbReference type="ARBA" id="ARBA00022787"/>
    </source>
</evidence>
<reference evidence="14 15" key="2">
    <citation type="submission" date="2018-11" db="EMBL/GenBank/DDBJ databases">
        <authorList>
            <consortium name="Pathogen Informatics"/>
        </authorList>
    </citation>
    <scope>NUCLEOTIDE SEQUENCE [LARGE SCALE GENOMIC DNA]</scope>
</reference>
<dbReference type="Pfam" id="PF04281">
    <property type="entry name" value="Tom22"/>
    <property type="match status" value="1"/>
</dbReference>
<evidence type="ECO:0000256" key="9">
    <source>
        <dbReference type="ARBA" id="ARBA00023010"/>
    </source>
</evidence>
<proteinExistence type="inferred from homology"/>
<evidence type="ECO:0000256" key="4">
    <source>
        <dbReference type="ARBA" id="ARBA00022448"/>
    </source>
</evidence>
<name>A0A0N4YG97_NIPBR</name>
<dbReference type="InterPro" id="IPR005683">
    <property type="entry name" value="Tom22"/>
</dbReference>
<dbReference type="GO" id="GO:0006886">
    <property type="term" value="P:intracellular protein transport"/>
    <property type="evidence" value="ECO:0007669"/>
    <property type="project" value="InterPro"/>
</dbReference>
<evidence type="ECO:0000256" key="2">
    <source>
        <dbReference type="ARBA" id="ARBA00009874"/>
    </source>
</evidence>
<keyword evidence="6" id="KW-1000">Mitochondrion outer membrane</keyword>
<dbReference type="EMBL" id="UYSL01021903">
    <property type="protein sequence ID" value="VDL79417.1"/>
    <property type="molecule type" value="Genomic_DNA"/>
</dbReference>
<dbReference type="PANTHER" id="PTHR12504:SF0">
    <property type="entry name" value="MITOCHONDRIAL IMPORT RECEPTOR SUBUNIT TOM22 HOMOLOG"/>
    <property type="match status" value="1"/>
</dbReference>
<evidence type="ECO:0000256" key="10">
    <source>
        <dbReference type="ARBA" id="ARBA00023128"/>
    </source>
</evidence>
<keyword evidence="8 13" id="KW-1133">Transmembrane helix</keyword>
<protein>
    <recommendedName>
        <fullName evidence="3">Mitochondrial import receptor subunit TOM22 homolog</fullName>
    </recommendedName>
</protein>
<evidence type="ECO:0000256" key="8">
    <source>
        <dbReference type="ARBA" id="ARBA00022989"/>
    </source>
</evidence>
<keyword evidence="5 13" id="KW-0812">Transmembrane</keyword>
<organism evidence="16">
    <name type="scientific">Nippostrongylus brasiliensis</name>
    <name type="common">Rat hookworm</name>
    <dbReference type="NCBI Taxonomy" id="27835"/>
    <lineage>
        <taxon>Eukaryota</taxon>
        <taxon>Metazoa</taxon>
        <taxon>Ecdysozoa</taxon>
        <taxon>Nematoda</taxon>
        <taxon>Chromadorea</taxon>
        <taxon>Rhabditida</taxon>
        <taxon>Rhabditina</taxon>
        <taxon>Rhabditomorpha</taxon>
        <taxon>Strongyloidea</taxon>
        <taxon>Heligmosomidae</taxon>
        <taxon>Nippostrongylus</taxon>
    </lineage>
</organism>
<feature type="transmembrane region" description="Helical" evidence="13">
    <location>
        <begin position="61"/>
        <end position="78"/>
    </location>
</feature>
<evidence type="ECO:0000256" key="11">
    <source>
        <dbReference type="ARBA" id="ARBA00023136"/>
    </source>
</evidence>
<reference evidence="16" key="1">
    <citation type="submission" date="2017-02" db="UniProtKB">
        <authorList>
            <consortium name="WormBaseParasite"/>
        </authorList>
    </citation>
    <scope>IDENTIFICATION</scope>
</reference>
<evidence type="ECO:0000313" key="14">
    <source>
        <dbReference type="EMBL" id="VDL79417.1"/>
    </source>
</evidence>
<dbReference type="CDD" id="cd22884">
    <property type="entry name" value="TOM22"/>
    <property type="match status" value="1"/>
</dbReference>
<evidence type="ECO:0000256" key="13">
    <source>
        <dbReference type="SAM" id="Phobius"/>
    </source>
</evidence>
<dbReference type="OMA" id="MFPEKIR"/>
<evidence type="ECO:0000313" key="16">
    <source>
        <dbReference type="WBParaSite" id="NBR_0001582201-mRNA-1"/>
    </source>
</evidence>
<evidence type="ECO:0000256" key="7">
    <source>
        <dbReference type="ARBA" id="ARBA00022927"/>
    </source>
</evidence>